<proteinExistence type="inferred from homology"/>
<comment type="similarity">
    <text evidence="2 10">Belongs to the LolA family.</text>
</comment>
<evidence type="ECO:0000313" key="12">
    <source>
        <dbReference type="Proteomes" id="UP000044071"/>
    </source>
</evidence>
<evidence type="ECO:0000256" key="8">
    <source>
        <dbReference type="ARBA" id="ARBA00022927"/>
    </source>
</evidence>
<evidence type="ECO:0000256" key="4">
    <source>
        <dbReference type="ARBA" id="ARBA00014035"/>
    </source>
</evidence>
<dbReference type="InterPro" id="IPR018323">
    <property type="entry name" value="OM_lipoprot_carrier_LolA_Pbac"/>
</dbReference>
<keyword evidence="11" id="KW-0449">Lipoprotein</keyword>
<dbReference type="Proteomes" id="UP000044071">
    <property type="component" value="Unassembled WGS sequence"/>
</dbReference>
<protein>
    <recommendedName>
        <fullName evidence="4 10">Outer-membrane lipoprotein carrier protein</fullName>
    </recommendedName>
</protein>
<comment type="subunit">
    <text evidence="3 10">Monomer.</text>
</comment>
<dbReference type="HAMAP" id="MF_00240">
    <property type="entry name" value="LolA"/>
    <property type="match status" value="1"/>
</dbReference>
<evidence type="ECO:0000256" key="7">
    <source>
        <dbReference type="ARBA" id="ARBA00022764"/>
    </source>
</evidence>
<evidence type="ECO:0000256" key="2">
    <source>
        <dbReference type="ARBA" id="ARBA00007615"/>
    </source>
</evidence>
<dbReference type="PANTHER" id="PTHR35869">
    <property type="entry name" value="OUTER-MEMBRANE LIPOPROTEIN CARRIER PROTEIN"/>
    <property type="match status" value="1"/>
</dbReference>
<reference evidence="11 12" key="1">
    <citation type="submission" date="2014-06" db="EMBL/GenBank/DDBJ databases">
        <authorList>
            <person name="Urmite Genomes Urmite Genomes"/>
        </authorList>
    </citation>
    <scope>NUCLEOTIDE SEQUENCE [LARGE SCALE GENOMIC DNA]</scope>
</reference>
<dbReference type="EMBL" id="CCSB01000003">
    <property type="protein sequence ID" value="CDZ78594.1"/>
    <property type="molecule type" value="Genomic_DNA"/>
</dbReference>
<dbReference type="RefSeq" id="WP_044011719.1">
    <property type="nucleotide sequence ID" value="NZ_CCVW01000003.1"/>
</dbReference>
<keyword evidence="9 10" id="KW-0143">Chaperone</keyword>
<gene>
    <name evidence="10 11" type="primary">lolA</name>
    <name evidence="11" type="ORF">BN59_02904</name>
</gene>
<dbReference type="Pfam" id="PF03548">
    <property type="entry name" value="LolA"/>
    <property type="match status" value="1"/>
</dbReference>
<dbReference type="GO" id="GO:0044874">
    <property type="term" value="P:lipoprotein localization to outer membrane"/>
    <property type="evidence" value="ECO:0007669"/>
    <property type="project" value="UniProtKB-UniRule"/>
</dbReference>
<dbReference type="GO" id="GO:0030288">
    <property type="term" value="C:outer membrane-bounded periplasmic space"/>
    <property type="evidence" value="ECO:0007669"/>
    <property type="project" value="TreeGrafter"/>
</dbReference>
<dbReference type="STRING" id="1034943.BN59_02904"/>
<evidence type="ECO:0000256" key="3">
    <source>
        <dbReference type="ARBA" id="ARBA00011245"/>
    </source>
</evidence>
<keyword evidence="5 10" id="KW-0813">Transport</keyword>
<evidence type="ECO:0000256" key="1">
    <source>
        <dbReference type="ARBA" id="ARBA00004418"/>
    </source>
</evidence>
<sequence length="202" mass="22508" precursor="true">MKRFVSLLALVFATNAFCDSAGDELQTRLNAMHSLTANFNQVVKTKQKEISHSTGTMALERPGRFRWQTKDPMEQLVVADGKKLWVYDVDLEQVTVKKQDDELSGTAALFLSGYDNTVTRDFDVSATGTGADQAYDLHSKSEKANFQRLKLIFKNNVLAGIEMYDQLGQHTIVSLTNVKSNPKVAASLFQFKPPKGTDVVQQ</sequence>
<dbReference type="GO" id="GO:0042953">
    <property type="term" value="P:lipoprotein transport"/>
    <property type="evidence" value="ECO:0007669"/>
    <property type="project" value="InterPro"/>
</dbReference>
<dbReference type="OrthoDB" id="9787361at2"/>
<evidence type="ECO:0000256" key="5">
    <source>
        <dbReference type="ARBA" id="ARBA00022448"/>
    </source>
</evidence>
<dbReference type="NCBIfam" id="TIGR00547">
    <property type="entry name" value="lolA"/>
    <property type="match status" value="1"/>
</dbReference>
<keyword evidence="12" id="KW-1185">Reference proteome</keyword>
<evidence type="ECO:0000313" key="11">
    <source>
        <dbReference type="EMBL" id="CDZ78594.1"/>
    </source>
</evidence>
<accession>A0A078L399</accession>
<dbReference type="Gene3D" id="2.50.20.10">
    <property type="entry name" value="Lipoprotein localisation LolA/LolB/LppX"/>
    <property type="match status" value="1"/>
</dbReference>
<dbReference type="PANTHER" id="PTHR35869:SF1">
    <property type="entry name" value="OUTER-MEMBRANE LIPOPROTEIN CARRIER PROTEIN"/>
    <property type="match status" value="1"/>
</dbReference>
<dbReference type="eggNOG" id="COG2834">
    <property type="taxonomic scope" value="Bacteria"/>
</dbReference>
<feature type="signal peptide" evidence="10">
    <location>
        <begin position="1"/>
        <end position="21"/>
    </location>
</feature>
<dbReference type="CDD" id="cd16325">
    <property type="entry name" value="LolA"/>
    <property type="match status" value="1"/>
</dbReference>
<dbReference type="SUPFAM" id="SSF89392">
    <property type="entry name" value="Prokaryotic lipoproteins and lipoprotein localization factors"/>
    <property type="match status" value="1"/>
</dbReference>
<evidence type="ECO:0000256" key="9">
    <source>
        <dbReference type="ARBA" id="ARBA00023186"/>
    </source>
</evidence>
<keyword evidence="7 10" id="KW-0574">Periplasm</keyword>
<feature type="chain" id="PRO_5008981702" description="Outer-membrane lipoprotein carrier protein" evidence="10">
    <location>
        <begin position="22"/>
        <end position="202"/>
    </location>
</feature>
<dbReference type="AlphaFoldDB" id="A0A078L399"/>
<keyword evidence="8 10" id="KW-0653">Protein transport</keyword>
<organism evidence="11 12">
    <name type="scientific">Legionella massiliensis</name>
    <dbReference type="NCBI Taxonomy" id="1034943"/>
    <lineage>
        <taxon>Bacteria</taxon>
        <taxon>Pseudomonadati</taxon>
        <taxon>Pseudomonadota</taxon>
        <taxon>Gammaproteobacteria</taxon>
        <taxon>Legionellales</taxon>
        <taxon>Legionellaceae</taxon>
        <taxon>Legionella</taxon>
    </lineage>
</organism>
<name>A0A078L399_9GAMM</name>
<comment type="function">
    <text evidence="10">Participates in the translocation of lipoproteins from the inner membrane to the outer membrane. Only forms a complex with a lipoprotein if the residue after the N-terminal Cys is not an aspartate (The Asp acts as a targeting signal to indicate that the lipoprotein should stay in the inner membrane).</text>
</comment>
<comment type="subcellular location">
    <subcellularLocation>
        <location evidence="1 10">Periplasm</location>
    </subcellularLocation>
</comment>
<dbReference type="InterPro" id="IPR004564">
    <property type="entry name" value="OM_lipoprot_carrier_LolA-like"/>
</dbReference>
<keyword evidence="6 10" id="KW-0732">Signal</keyword>
<evidence type="ECO:0000256" key="6">
    <source>
        <dbReference type="ARBA" id="ARBA00022729"/>
    </source>
</evidence>
<dbReference type="InterPro" id="IPR029046">
    <property type="entry name" value="LolA/LolB/LppX"/>
</dbReference>
<evidence type="ECO:0000256" key="10">
    <source>
        <dbReference type="HAMAP-Rule" id="MF_00240"/>
    </source>
</evidence>